<dbReference type="AlphaFoldDB" id="A0A2Z6E148"/>
<dbReference type="CDD" id="cd17550">
    <property type="entry name" value="REC_NtrX-like"/>
    <property type="match status" value="1"/>
</dbReference>
<evidence type="ECO:0000313" key="8">
    <source>
        <dbReference type="EMBL" id="BBD78329.1"/>
    </source>
</evidence>
<dbReference type="InterPro" id="IPR011006">
    <property type="entry name" value="CheY-like_superfamily"/>
</dbReference>
<keyword evidence="4" id="KW-0238">DNA-binding</keyword>
<protein>
    <submittedName>
        <fullName evidence="8">Response regulator</fullName>
    </submittedName>
</protein>
<evidence type="ECO:0000256" key="2">
    <source>
        <dbReference type="ARBA" id="ARBA00023012"/>
    </source>
</evidence>
<dbReference type="Proteomes" id="UP000262004">
    <property type="component" value="Chromosome"/>
</dbReference>
<organism evidence="8 9">
    <name type="scientific">Hydrogenophilus thermoluteolus</name>
    <name type="common">Pseudomonas hydrogenothermophila</name>
    <dbReference type="NCBI Taxonomy" id="297"/>
    <lineage>
        <taxon>Bacteria</taxon>
        <taxon>Pseudomonadati</taxon>
        <taxon>Pseudomonadota</taxon>
        <taxon>Hydrogenophilia</taxon>
        <taxon>Hydrogenophilales</taxon>
        <taxon>Hydrogenophilaceae</taxon>
        <taxon>Hydrogenophilus</taxon>
    </lineage>
</organism>
<evidence type="ECO:0000256" key="6">
    <source>
        <dbReference type="PROSITE-ProRule" id="PRU00169"/>
    </source>
</evidence>
<dbReference type="Pfam" id="PF00072">
    <property type="entry name" value="Response_reg"/>
    <property type="match status" value="1"/>
</dbReference>
<dbReference type="GO" id="GO:0000976">
    <property type="term" value="F:transcription cis-regulatory region binding"/>
    <property type="evidence" value="ECO:0007669"/>
    <property type="project" value="TreeGrafter"/>
</dbReference>
<dbReference type="FunFam" id="3.40.50.2300:FF:000018">
    <property type="entry name" value="DNA-binding transcriptional regulator NtrC"/>
    <property type="match status" value="1"/>
</dbReference>
<dbReference type="GO" id="GO:0032993">
    <property type="term" value="C:protein-DNA complex"/>
    <property type="evidence" value="ECO:0007669"/>
    <property type="project" value="TreeGrafter"/>
</dbReference>
<dbReference type="SUPFAM" id="SSF46689">
    <property type="entry name" value="Homeodomain-like"/>
    <property type="match status" value="1"/>
</dbReference>
<dbReference type="Gene3D" id="3.40.50.2300">
    <property type="match status" value="1"/>
</dbReference>
<keyword evidence="1 6" id="KW-0597">Phosphoprotein</keyword>
<accession>A0A2Z6E148</accession>
<evidence type="ECO:0000256" key="5">
    <source>
        <dbReference type="ARBA" id="ARBA00023163"/>
    </source>
</evidence>
<dbReference type="GO" id="GO:0005829">
    <property type="term" value="C:cytosol"/>
    <property type="evidence" value="ECO:0007669"/>
    <property type="project" value="TreeGrafter"/>
</dbReference>
<dbReference type="GO" id="GO:0000156">
    <property type="term" value="F:phosphorelay response regulator activity"/>
    <property type="evidence" value="ECO:0007669"/>
    <property type="project" value="TreeGrafter"/>
</dbReference>
<keyword evidence="5" id="KW-0804">Transcription</keyword>
<sequence length="408" mass="46332">MAKVLIVDDEVGIRDWLSEILEDEGYRVATAANGSEGQQKLAEFAPEAILLDIWMPDCDGITLLKQWQSEMGSALPPVIMISGHATIETAVEATHHGAYGFLEKPISMQKLLDVLKKAIDRYRAQPKAETPLTVTRVPRPLAPVIDALNAKLQHDHAALLYFPEPFYEQWLLRHLGEGQHTVWLTTETPPLSVDQVKQWRSHLVFANLGERANRMLAKNLSFLYQYAAVHQVRLIAAIRAWDAFAQWRPLVGEKLARVWEDPIVVPKRDESIALGTLVQEALEAELGQPLAWPEEAKRTIERIALDAEWTLDAWTQALLPLATEDRLDPAAIERALQRNQPENVSTLFALPLKEAREAFERLYLERLLARTDLPVQRLADLAGLERTHFYRKLRQLGLSLRRKEEDDA</sequence>
<dbReference type="GO" id="GO:0006355">
    <property type="term" value="P:regulation of DNA-templated transcription"/>
    <property type="evidence" value="ECO:0007669"/>
    <property type="project" value="TreeGrafter"/>
</dbReference>
<dbReference type="OrthoDB" id="9808843at2"/>
<dbReference type="InterPro" id="IPR039420">
    <property type="entry name" value="WalR-like"/>
</dbReference>
<evidence type="ECO:0000256" key="3">
    <source>
        <dbReference type="ARBA" id="ARBA00023015"/>
    </source>
</evidence>
<keyword evidence="9" id="KW-1185">Reference proteome</keyword>
<keyword evidence="2" id="KW-0902">Two-component regulatory system</keyword>
<evidence type="ECO:0000313" key="9">
    <source>
        <dbReference type="Proteomes" id="UP000262004"/>
    </source>
</evidence>
<name>A0A2Z6E148_HYDTE</name>
<reference evidence="8 9" key="1">
    <citation type="submission" date="2018-04" db="EMBL/GenBank/DDBJ databases">
        <title>Complete genome sequence of Hydrogenophilus thermoluteolus TH-1.</title>
        <authorList>
            <person name="Arai H."/>
        </authorList>
    </citation>
    <scope>NUCLEOTIDE SEQUENCE [LARGE SCALE GENOMIC DNA]</scope>
    <source>
        <strain evidence="8 9">TH-1</strain>
    </source>
</reference>
<keyword evidence="3" id="KW-0805">Transcription regulation</keyword>
<dbReference type="SUPFAM" id="SSF52172">
    <property type="entry name" value="CheY-like"/>
    <property type="match status" value="1"/>
</dbReference>
<dbReference type="EMBL" id="AP018558">
    <property type="protein sequence ID" value="BBD78329.1"/>
    <property type="molecule type" value="Genomic_DNA"/>
</dbReference>
<dbReference type="PANTHER" id="PTHR48111">
    <property type="entry name" value="REGULATOR OF RPOS"/>
    <property type="match status" value="1"/>
</dbReference>
<feature type="domain" description="Response regulatory" evidence="7">
    <location>
        <begin position="3"/>
        <end position="119"/>
    </location>
</feature>
<dbReference type="Gene3D" id="1.10.10.60">
    <property type="entry name" value="Homeodomain-like"/>
    <property type="match status" value="1"/>
</dbReference>
<dbReference type="KEGG" id="htl:HPTL_2075"/>
<gene>
    <name evidence="8" type="ORF">HPTL_2075</name>
</gene>
<proteinExistence type="predicted"/>
<dbReference type="InterPro" id="IPR009057">
    <property type="entry name" value="Homeodomain-like_sf"/>
</dbReference>
<dbReference type="InterPro" id="IPR001789">
    <property type="entry name" value="Sig_transdc_resp-reg_receiver"/>
</dbReference>
<dbReference type="RefSeq" id="WP_119335968.1">
    <property type="nucleotide sequence ID" value="NZ_AP018558.1"/>
</dbReference>
<dbReference type="SMART" id="SM00448">
    <property type="entry name" value="REC"/>
    <property type="match status" value="1"/>
</dbReference>
<evidence type="ECO:0000259" key="7">
    <source>
        <dbReference type="PROSITE" id="PS50110"/>
    </source>
</evidence>
<feature type="modified residue" description="4-aspartylphosphate" evidence="6">
    <location>
        <position position="52"/>
    </location>
</feature>
<evidence type="ECO:0000256" key="1">
    <source>
        <dbReference type="ARBA" id="ARBA00022553"/>
    </source>
</evidence>
<dbReference type="PROSITE" id="PS50110">
    <property type="entry name" value="RESPONSE_REGULATORY"/>
    <property type="match status" value="1"/>
</dbReference>
<evidence type="ECO:0000256" key="4">
    <source>
        <dbReference type="ARBA" id="ARBA00023125"/>
    </source>
</evidence>
<dbReference type="PANTHER" id="PTHR48111:SF1">
    <property type="entry name" value="TWO-COMPONENT RESPONSE REGULATOR ORR33"/>
    <property type="match status" value="1"/>
</dbReference>